<dbReference type="OrthoDB" id="5856672at2759"/>
<accession>A0A183FX72</accession>
<dbReference type="EMBL" id="UZAH01027783">
    <property type="protein sequence ID" value="VDO94970.1"/>
    <property type="molecule type" value="Genomic_DNA"/>
</dbReference>
<keyword evidence="2" id="KW-1185">Reference proteome</keyword>
<evidence type="ECO:0000313" key="1">
    <source>
        <dbReference type="EMBL" id="VDO94970.1"/>
    </source>
</evidence>
<dbReference type="Proteomes" id="UP000050761">
    <property type="component" value="Unassembled WGS sequence"/>
</dbReference>
<reference evidence="3" key="2">
    <citation type="submission" date="2019-09" db="UniProtKB">
        <authorList>
            <consortium name="WormBaseParasite"/>
        </authorList>
    </citation>
    <scope>IDENTIFICATION</scope>
</reference>
<gene>
    <name evidence="1" type="ORF">HPBE_LOCUS13119</name>
</gene>
<organism evidence="2 3">
    <name type="scientific">Heligmosomoides polygyrus</name>
    <name type="common">Parasitic roundworm</name>
    <dbReference type="NCBI Taxonomy" id="6339"/>
    <lineage>
        <taxon>Eukaryota</taxon>
        <taxon>Metazoa</taxon>
        <taxon>Ecdysozoa</taxon>
        <taxon>Nematoda</taxon>
        <taxon>Chromadorea</taxon>
        <taxon>Rhabditida</taxon>
        <taxon>Rhabditina</taxon>
        <taxon>Rhabditomorpha</taxon>
        <taxon>Strongyloidea</taxon>
        <taxon>Heligmosomidae</taxon>
        <taxon>Heligmosomoides</taxon>
    </lineage>
</organism>
<reference evidence="1 2" key="1">
    <citation type="submission" date="2018-11" db="EMBL/GenBank/DDBJ databases">
        <authorList>
            <consortium name="Pathogen Informatics"/>
        </authorList>
    </citation>
    <scope>NUCLEOTIDE SEQUENCE [LARGE SCALE GENOMIC DNA]</scope>
</reference>
<dbReference type="AlphaFoldDB" id="A0A183FX72"/>
<accession>A0A3P7Z5T2</accession>
<sequence>MSAHPWAGFITISHALPPLRAECMTSDLPLEFYRHIPESGYMSSKFVRSLFPHNFRQLACRQTPYPFLELMRLEHAVRFRAATQTVIDDLFHQPDYREERNTRPETPANSLPSTVVPRVLPHFPVLYQVVSKGHGLGVILEAKDFFIIGPDRPELHCVVLDQFATNVESNTRGFNRSLLSVKDFVWVYSLLPTRAAIARPLETLARSRRHRITALDTQVLLPSL</sequence>
<evidence type="ECO:0000313" key="2">
    <source>
        <dbReference type="Proteomes" id="UP000050761"/>
    </source>
</evidence>
<name>A0A183FX72_HELPZ</name>
<dbReference type="WBParaSite" id="HPBE_0001311801-mRNA-1">
    <property type="protein sequence ID" value="HPBE_0001311801-mRNA-1"/>
    <property type="gene ID" value="HPBE_0001311801"/>
</dbReference>
<evidence type="ECO:0000313" key="3">
    <source>
        <dbReference type="WBParaSite" id="HPBE_0001311801-mRNA-1"/>
    </source>
</evidence>
<protein>
    <submittedName>
        <fullName evidence="3">Phosphatidylserine decarboxylase</fullName>
    </submittedName>
</protein>
<proteinExistence type="predicted"/>